<accession>A0A6J7ADZ8</accession>
<feature type="transmembrane region" description="Helical" evidence="1">
    <location>
        <begin position="42"/>
        <end position="65"/>
    </location>
</feature>
<gene>
    <name evidence="2" type="ORF">UFOPK3164_01180</name>
    <name evidence="3" type="ORF">UFOPK3427_01718</name>
    <name evidence="4" type="ORF">UFOPK4112_01361</name>
</gene>
<dbReference type="EMBL" id="CAFBLT010000003">
    <property type="protein sequence ID" value="CAB4883066.1"/>
    <property type="molecule type" value="Genomic_DNA"/>
</dbReference>
<sequence>MSTATATARRAPARRTNVAQQKRRLPRLQVVQRTRALRHRRLGEIVGIAILFVSLLSIVIGHALLAQGQLRLGQIDRVVVQERAVHSQTVLKVAALETPARISSEAGALHLVQPSQIFQLPSVPLTQPLPPIKITPAPGA</sequence>
<keyword evidence="1" id="KW-1133">Transmembrane helix</keyword>
<keyword evidence="1" id="KW-0812">Transmembrane</keyword>
<evidence type="ECO:0000313" key="3">
    <source>
        <dbReference type="EMBL" id="CAB4883066.1"/>
    </source>
</evidence>
<protein>
    <submittedName>
        <fullName evidence="2">Unannotated protein</fullName>
    </submittedName>
</protein>
<evidence type="ECO:0000313" key="4">
    <source>
        <dbReference type="EMBL" id="CAB5027852.1"/>
    </source>
</evidence>
<evidence type="ECO:0000313" key="2">
    <source>
        <dbReference type="EMBL" id="CAB4831043.1"/>
    </source>
</evidence>
<dbReference type="AlphaFoldDB" id="A0A6J7ADZ8"/>
<dbReference type="EMBL" id="CAFBPM010000014">
    <property type="protein sequence ID" value="CAB5027852.1"/>
    <property type="molecule type" value="Genomic_DNA"/>
</dbReference>
<organism evidence="2">
    <name type="scientific">freshwater metagenome</name>
    <dbReference type="NCBI Taxonomy" id="449393"/>
    <lineage>
        <taxon>unclassified sequences</taxon>
        <taxon>metagenomes</taxon>
        <taxon>ecological metagenomes</taxon>
    </lineage>
</organism>
<evidence type="ECO:0000256" key="1">
    <source>
        <dbReference type="SAM" id="Phobius"/>
    </source>
</evidence>
<dbReference type="EMBL" id="CAFABE010000056">
    <property type="protein sequence ID" value="CAB4831043.1"/>
    <property type="molecule type" value="Genomic_DNA"/>
</dbReference>
<reference evidence="2" key="1">
    <citation type="submission" date="2020-05" db="EMBL/GenBank/DDBJ databases">
        <authorList>
            <person name="Chiriac C."/>
            <person name="Salcher M."/>
            <person name="Ghai R."/>
            <person name="Kavagutti S V."/>
        </authorList>
    </citation>
    <scope>NUCLEOTIDE SEQUENCE</scope>
</reference>
<proteinExistence type="predicted"/>
<name>A0A6J7ADZ8_9ZZZZ</name>
<keyword evidence="1" id="KW-0472">Membrane</keyword>